<reference evidence="10" key="1">
    <citation type="journal article" date="2014" name="Int. J. Syst. Evol. Microbiol.">
        <title>Complete genome sequence of Corynebacterium casei LMG S-19264T (=DSM 44701T), isolated from a smear-ripened cheese.</title>
        <authorList>
            <consortium name="US DOE Joint Genome Institute (JGI-PGF)"/>
            <person name="Walter F."/>
            <person name="Albersmeier A."/>
            <person name="Kalinowski J."/>
            <person name="Ruckert C."/>
        </authorList>
    </citation>
    <scope>NUCLEOTIDE SEQUENCE</scope>
    <source>
        <strain evidence="10">JCM 14719</strain>
    </source>
</reference>
<evidence type="ECO:0000256" key="3">
    <source>
        <dbReference type="ARBA" id="ARBA00022448"/>
    </source>
</evidence>
<keyword evidence="6 8" id="KW-1133">Transmembrane helix</keyword>
<gene>
    <name evidence="10" type="primary">yitG</name>
    <name evidence="10" type="ORF">GCM10007043_12510</name>
</gene>
<evidence type="ECO:0000256" key="4">
    <source>
        <dbReference type="ARBA" id="ARBA00022475"/>
    </source>
</evidence>
<keyword evidence="4" id="KW-1003">Cell membrane</keyword>
<dbReference type="PANTHER" id="PTHR43124:SF3">
    <property type="entry name" value="CHLORAMPHENICOL EFFLUX PUMP RV0191"/>
    <property type="match status" value="1"/>
</dbReference>
<organism evidence="10 11">
    <name type="scientific">Calditerricola satsumensis</name>
    <dbReference type="NCBI Taxonomy" id="373054"/>
    <lineage>
        <taxon>Bacteria</taxon>
        <taxon>Bacillati</taxon>
        <taxon>Bacillota</taxon>
        <taxon>Bacilli</taxon>
        <taxon>Bacillales</taxon>
        <taxon>Bacillaceae</taxon>
        <taxon>Calditerricola</taxon>
    </lineage>
</organism>
<reference evidence="10" key="2">
    <citation type="submission" date="2020-09" db="EMBL/GenBank/DDBJ databases">
        <authorList>
            <person name="Sun Q."/>
            <person name="Ohkuma M."/>
        </authorList>
    </citation>
    <scope>NUCLEOTIDE SEQUENCE</scope>
    <source>
        <strain evidence="10">JCM 14719</strain>
    </source>
</reference>
<dbReference type="Proteomes" id="UP000637720">
    <property type="component" value="Unassembled WGS sequence"/>
</dbReference>
<name>A0A8J3BFD7_9BACI</name>
<dbReference type="Gene3D" id="1.20.1250.20">
    <property type="entry name" value="MFS general substrate transporter like domains"/>
    <property type="match status" value="1"/>
</dbReference>
<dbReference type="InterPro" id="IPR050189">
    <property type="entry name" value="MFS_Efflux_Transporters"/>
</dbReference>
<proteinExistence type="inferred from homology"/>
<dbReference type="RefSeq" id="WP_157057636.1">
    <property type="nucleotide sequence ID" value="NZ_BMOF01000021.1"/>
</dbReference>
<dbReference type="CDD" id="cd17474">
    <property type="entry name" value="MFS_YfmO_like"/>
    <property type="match status" value="1"/>
</dbReference>
<dbReference type="Pfam" id="PF07690">
    <property type="entry name" value="MFS_1"/>
    <property type="match status" value="1"/>
</dbReference>
<evidence type="ECO:0000256" key="2">
    <source>
        <dbReference type="ARBA" id="ARBA00007520"/>
    </source>
</evidence>
<feature type="transmembrane region" description="Helical" evidence="8">
    <location>
        <begin position="45"/>
        <end position="65"/>
    </location>
</feature>
<dbReference type="InterPro" id="IPR011701">
    <property type="entry name" value="MFS"/>
</dbReference>
<evidence type="ECO:0000256" key="6">
    <source>
        <dbReference type="ARBA" id="ARBA00022989"/>
    </source>
</evidence>
<evidence type="ECO:0000259" key="9">
    <source>
        <dbReference type="PROSITE" id="PS50850"/>
    </source>
</evidence>
<keyword evidence="5 8" id="KW-0812">Transmembrane</keyword>
<dbReference type="EMBL" id="BMOF01000021">
    <property type="protein sequence ID" value="GGJ99916.1"/>
    <property type="molecule type" value="Genomic_DNA"/>
</dbReference>
<evidence type="ECO:0000256" key="8">
    <source>
        <dbReference type="SAM" id="Phobius"/>
    </source>
</evidence>
<dbReference type="PANTHER" id="PTHR43124">
    <property type="entry name" value="PURINE EFFLUX PUMP PBUE"/>
    <property type="match status" value="1"/>
</dbReference>
<dbReference type="SUPFAM" id="SSF103473">
    <property type="entry name" value="MFS general substrate transporter"/>
    <property type="match status" value="1"/>
</dbReference>
<dbReference type="InterPro" id="IPR005829">
    <property type="entry name" value="Sugar_transporter_CS"/>
</dbReference>
<comment type="subcellular location">
    <subcellularLocation>
        <location evidence="1">Cell membrane</location>
        <topology evidence="1">Multi-pass membrane protein</topology>
    </subcellularLocation>
</comment>
<dbReference type="AlphaFoldDB" id="A0A8J3BFD7"/>
<evidence type="ECO:0000256" key="1">
    <source>
        <dbReference type="ARBA" id="ARBA00004651"/>
    </source>
</evidence>
<feature type="transmembrane region" description="Helical" evidence="8">
    <location>
        <begin position="101"/>
        <end position="124"/>
    </location>
</feature>
<dbReference type="InterPro" id="IPR001958">
    <property type="entry name" value="Tet-R_TetA/multi-R_MdtG-like"/>
</dbReference>
<feature type="transmembrane region" description="Helical" evidence="8">
    <location>
        <begin position="366"/>
        <end position="386"/>
    </location>
</feature>
<feature type="transmembrane region" description="Helical" evidence="8">
    <location>
        <begin position="136"/>
        <end position="155"/>
    </location>
</feature>
<feature type="transmembrane region" description="Helical" evidence="8">
    <location>
        <begin position="306"/>
        <end position="328"/>
    </location>
</feature>
<feature type="transmembrane region" description="Helical" evidence="8">
    <location>
        <begin position="214"/>
        <end position="235"/>
    </location>
</feature>
<sequence>MNAPVLALALLSAVPFIMVLGNSMLIPVLPQIKEALDLTSVQASLLITLFSVPAGLVIPVAGMLADRFGRKAVIIPGLLLYGAGGIVAGLAATLAAKPYPWILAGRILQGIGAAGTAPIAMALAGDLFSRRKRSRALGVLEAANGVGKVLSPIFGALLALLAWYALFFAFPALCIPAAVGIGLWVRETHKKADAPSMGRYKRDMARIWKRQRHWLPVAFLAGAVTLFTLFGTLVYLSEILEDRYRIDGVKKGFVLAIPLLAMSATAYGTGVLLQRRARLLKPLIVGGLFLLGVATAVAPLLTSGPWLVAVLSASAMGAGLVLPCLNLLITSAVGPQERGLVTALYGSVRFLGVAAGPPVFGALLKWKILLFETVAALALFTGYLALRRIAHATRLRGHNGEMRTLLRKPALALGK</sequence>
<keyword evidence="11" id="KW-1185">Reference proteome</keyword>
<evidence type="ECO:0000313" key="10">
    <source>
        <dbReference type="EMBL" id="GGJ99916.1"/>
    </source>
</evidence>
<dbReference type="PRINTS" id="PR01035">
    <property type="entry name" value="TCRTETA"/>
</dbReference>
<keyword evidence="3" id="KW-0813">Transport</keyword>
<dbReference type="PROSITE" id="PS50850">
    <property type="entry name" value="MFS"/>
    <property type="match status" value="1"/>
</dbReference>
<evidence type="ECO:0000256" key="5">
    <source>
        <dbReference type="ARBA" id="ARBA00022692"/>
    </source>
</evidence>
<dbReference type="InterPro" id="IPR020846">
    <property type="entry name" value="MFS_dom"/>
</dbReference>
<dbReference type="GO" id="GO:0005886">
    <property type="term" value="C:plasma membrane"/>
    <property type="evidence" value="ECO:0007669"/>
    <property type="project" value="UniProtKB-SubCell"/>
</dbReference>
<protein>
    <submittedName>
        <fullName evidence="10">Putative MFS-type transporter YitG</fullName>
    </submittedName>
</protein>
<accession>A0A8J3BFD7</accession>
<evidence type="ECO:0000313" key="11">
    <source>
        <dbReference type="Proteomes" id="UP000637720"/>
    </source>
</evidence>
<comment type="caution">
    <text evidence="10">The sequence shown here is derived from an EMBL/GenBank/DDBJ whole genome shotgun (WGS) entry which is preliminary data.</text>
</comment>
<feature type="transmembrane region" description="Helical" evidence="8">
    <location>
        <begin position="280"/>
        <end position="300"/>
    </location>
</feature>
<feature type="transmembrane region" description="Helical" evidence="8">
    <location>
        <begin position="340"/>
        <end position="360"/>
    </location>
</feature>
<feature type="transmembrane region" description="Helical" evidence="8">
    <location>
        <begin position="161"/>
        <end position="185"/>
    </location>
</feature>
<dbReference type="GO" id="GO:0022857">
    <property type="term" value="F:transmembrane transporter activity"/>
    <property type="evidence" value="ECO:0007669"/>
    <property type="project" value="InterPro"/>
</dbReference>
<keyword evidence="7 8" id="KW-0472">Membrane</keyword>
<feature type="domain" description="Major facilitator superfamily (MFS) profile" evidence="9">
    <location>
        <begin position="7"/>
        <end position="393"/>
    </location>
</feature>
<feature type="transmembrane region" description="Helical" evidence="8">
    <location>
        <begin position="72"/>
        <end position="95"/>
    </location>
</feature>
<dbReference type="InterPro" id="IPR036259">
    <property type="entry name" value="MFS_trans_sf"/>
</dbReference>
<comment type="similarity">
    <text evidence="2">Belongs to the major facilitator superfamily. TCR/Tet family.</text>
</comment>
<evidence type="ECO:0000256" key="7">
    <source>
        <dbReference type="ARBA" id="ARBA00023136"/>
    </source>
</evidence>
<feature type="transmembrane region" description="Helical" evidence="8">
    <location>
        <begin position="255"/>
        <end position="273"/>
    </location>
</feature>
<dbReference type="PROSITE" id="PS00216">
    <property type="entry name" value="SUGAR_TRANSPORT_1"/>
    <property type="match status" value="1"/>
</dbReference>